<evidence type="ECO:0000256" key="8">
    <source>
        <dbReference type="SAM" id="MobiDB-lite"/>
    </source>
</evidence>
<dbReference type="SMART" id="SM00355">
    <property type="entry name" value="ZnF_C2H2"/>
    <property type="match status" value="2"/>
</dbReference>
<feature type="region of interest" description="Disordered" evidence="8">
    <location>
        <begin position="960"/>
        <end position="1068"/>
    </location>
</feature>
<dbReference type="Gene3D" id="3.30.160.60">
    <property type="entry name" value="Classic Zinc Finger"/>
    <property type="match status" value="2"/>
</dbReference>
<keyword evidence="2" id="KW-0479">Metal-binding</keyword>
<feature type="region of interest" description="Disordered" evidence="8">
    <location>
        <begin position="123"/>
        <end position="174"/>
    </location>
</feature>
<dbReference type="EMBL" id="MU001701">
    <property type="protein sequence ID" value="KAF2452975.1"/>
    <property type="molecule type" value="Genomic_DNA"/>
</dbReference>
<dbReference type="PROSITE" id="PS50157">
    <property type="entry name" value="ZINC_FINGER_C2H2_2"/>
    <property type="match status" value="2"/>
</dbReference>
<keyword evidence="3" id="KW-0677">Repeat</keyword>
<dbReference type="GO" id="GO:0005634">
    <property type="term" value="C:nucleus"/>
    <property type="evidence" value="ECO:0007669"/>
    <property type="project" value="UniProtKB-SubCell"/>
</dbReference>
<dbReference type="InterPro" id="IPR051059">
    <property type="entry name" value="VerF-like"/>
</dbReference>
<dbReference type="PANTHER" id="PTHR40626:SF13">
    <property type="entry name" value="RESPIRATION FACTOR 2-RELATED"/>
    <property type="match status" value="1"/>
</dbReference>
<evidence type="ECO:0000259" key="9">
    <source>
        <dbReference type="PROSITE" id="PS50157"/>
    </source>
</evidence>
<evidence type="ECO:0000256" key="5">
    <source>
        <dbReference type="ARBA" id="ARBA00022833"/>
    </source>
</evidence>
<keyword evidence="6" id="KW-0539">Nucleus</keyword>
<dbReference type="AlphaFoldDB" id="A0A6A6NMJ8"/>
<accession>A0A6A6NMJ8</accession>
<dbReference type="PANTHER" id="PTHR40626">
    <property type="entry name" value="MIP31509P"/>
    <property type="match status" value="1"/>
</dbReference>
<evidence type="ECO:0000256" key="6">
    <source>
        <dbReference type="ARBA" id="ARBA00023242"/>
    </source>
</evidence>
<dbReference type="CDD" id="cd12148">
    <property type="entry name" value="fungal_TF_MHR"/>
    <property type="match status" value="1"/>
</dbReference>
<feature type="compositionally biased region" description="Low complexity" evidence="8">
    <location>
        <begin position="997"/>
        <end position="1008"/>
    </location>
</feature>
<dbReference type="PROSITE" id="PS00028">
    <property type="entry name" value="ZINC_FINGER_C2H2_1"/>
    <property type="match status" value="2"/>
</dbReference>
<feature type="compositionally biased region" description="Low complexity" evidence="8">
    <location>
        <begin position="970"/>
        <end position="981"/>
    </location>
</feature>
<feature type="compositionally biased region" description="Low complexity" evidence="8">
    <location>
        <begin position="453"/>
        <end position="472"/>
    </location>
</feature>
<feature type="compositionally biased region" description="Low complexity" evidence="8">
    <location>
        <begin position="1"/>
        <end position="48"/>
    </location>
</feature>
<dbReference type="InterPro" id="IPR007219">
    <property type="entry name" value="XnlR_reg_dom"/>
</dbReference>
<protein>
    <submittedName>
        <fullName evidence="10">Fungal-specific transcription factor domain-containing protein</fullName>
    </submittedName>
</protein>
<feature type="domain" description="C2H2-type" evidence="9">
    <location>
        <begin position="73"/>
        <end position="100"/>
    </location>
</feature>
<dbReference type="Pfam" id="PF00096">
    <property type="entry name" value="zf-C2H2"/>
    <property type="match status" value="2"/>
</dbReference>
<comment type="subcellular location">
    <subcellularLocation>
        <location evidence="1">Nucleus</location>
    </subcellularLocation>
</comment>
<dbReference type="FunFam" id="3.30.160.60:FF:000145">
    <property type="entry name" value="Zinc finger protein 574"/>
    <property type="match status" value="1"/>
</dbReference>
<feature type="compositionally biased region" description="Low complexity" evidence="8">
    <location>
        <begin position="159"/>
        <end position="170"/>
    </location>
</feature>
<evidence type="ECO:0000256" key="1">
    <source>
        <dbReference type="ARBA" id="ARBA00004123"/>
    </source>
</evidence>
<keyword evidence="11" id="KW-1185">Reference proteome</keyword>
<dbReference type="InterPro" id="IPR036236">
    <property type="entry name" value="Znf_C2H2_sf"/>
</dbReference>
<dbReference type="OrthoDB" id="6077919at2759"/>
<evidence type="ECO:0000313" key="11">
    <source>
        <dbReference type="Proteomes" id="UP000799766"/>
    </source>
</evidence>
<dbReference type="Proteomes" id="UP000799766">
    <property type="component" value="Unassembled WGS sequence"/>
</dbReference>
<feature type="domain" description="C2H2-type" evidence="9">
    <location>
        <begin position="101"/>
        <end position="124"/>
    </location>
</feature>
<dbReference type="GO" id="GO:0000978">
    <property type="term" value="F:RNA polymerase II cis-regulatory region sequence-specific DNA binding"/>
    <property type="evidence" value="ECO:0007669"/>
    <property type="project" value="InterPro"/>
</dbReference>
<dbReference type="Pfam" id="PF04082">
    <property type="entry name" value="Fungal_trans"/>
    <property type="match status" value="1"/>
</dbReference>
<dbReference type="GO" id="GO:0006351">
    <property type="term" value="P:DNA-templated transcription"/>
    <property type="evidence" value="ECO:0007669"/>
    <property type="project" value="InterPro"/>
</dbReference>
<evidence type="ECO:0000256" key="2">
    <source>
        <dbReference type="ARBA" id="ARBA00022723"/>
    </source>
</evidence>
<dbReference type="GO" id="GO:0008270">
    <property type="term" value="F:zinc ion binding"/>
    <property type="evidence" value="ECO:0007669"/>
    <property type="project" value="UniProtKB-KW"/>
</dbReference>
<dbReference type="InterPro" id="IPR013087">
    <property type="entry name" value="Znf_C2H2_type"/>
</dbReference>
<feature type="region of interest" description="Disordered" evidence="8">
    <location>
        <begin position="450"/>
        <end position="472"/>
    </location>
</feature>
<feature type="region of interest" description="Disordered" evidence="8">
    <location>
        <begin position="494"/>
        <end position="519"/>
    </location>
</feature>
<gene>
    <name evidence="10" type="ORF">BDY21DRAFT_367383</name>
</gene>
<dbReference type="FunFam" id="3.30.160.60:FF:000576">
    <property type="entry name" value="C2H2 transcription factor (AmdX)"/>
    <property type="match status" value="1"/>
</dbReference>
<organism evidence="10 11">
    <name type="scientific">Lineolata rhizophorae</name>
    <dbReference type="NCBI Taxonomy" id="578093"/>
    <lineage>
        <taxon>Eukaryota</taxon>
        <taxon>Fungi</taxon>
        <taxon>Dikarya</taxon>
        <taxon>Ascomycota</taxon>
        <taxon>Pezizomycotina</taxon>
        <taxon>Dothideomycetes</taxon>
        <taxon>Dothideomycetes incertae sedis</taxon>
        <taxon>Lineolatales</taxon>
        <taxon>Lineolataceae</taxon>
        <taxon>Lineolata</taxon>
    </lineage>
</organism>
<feature type="compositionally biased region" description="Low complexity" evidence="8">
    <location>
        <begin position="1018"/>
        <end position="1054"/>
    </location>
</feature>
<dbReference type="GO" id="GO:0000785">
    <property type="term" value="C:chromatin"/>
    <property type="evidence" value="ECO:0007669"/>
    <property type="project" value="TreeGrafter"/>
</dbReference>
<name>A0A6A6NMJ8_9PEZI</name>
<feature type="region of interest" description="Disordered" evidence="8">
    <location>
        <begin position="1"/>
        <end position="75"/>
    </location>
</feature>
<evidence type="ECO:0000256" key="7">
    <source>
        <dbReference type="PROSITE-ProRule" id="PRU00042"/>
    </source>
</evidence>
<proteinExistence type="predicted"/>
<sequence>MASDADSQGSTASTTSTETTATTTAAGKGINGANAPNPSAGNAASASPTSKDETPQGASGNFPPPKTDKPRPHVCGTCGRSFARLEHLKRHERSHTKEKPFECPQCARCFARRDLLLRHQQKLHLAGATSSRPRNGGRRESTSGMPPNGVGRVRKNSIASSTASTSAGTGMRPRANTISHIDAGALGGLFGAGAGMGRANGMGGHGHHPTFGGLHGPGAFDYRGMSNSLGNHGNPQALPKLDTHLGMGLGGGLHTAPVPNGFGDPYDLDKFLGGGSTINPAQLHFGGSLGTPTSPFQAFPPFTGIPTMDEEDQFDLSAGIDQQMMLNGVNENAIDGSSPSAISSASQSGFSEIMIDGSNQPGQVSGAMWQNPMVTSSSMPPPSTFGLDPAMFPDMLTSLNTVSPKDLHEQSANNDLYLSSPPPLSIGSTAIPGMPTQYFNPPMNFHSDGTSVGSSSIAGSARQSSVTSVSTASITETTRQALLATLSQPSAFGHRKYSPQAAGSPLSPGFGASSGAGQNTSLPSTADLQRYVSSYIQYFHPHLPFLHLPTLSFDSPVYTNHMRTASHAPHAFGAHDGVVGGGGCLILAMAAIGALYEYEYQAGKDLFEATKKVLQLYLEERRKAGLSAVNGANVTDLSVQKTPLWLVQAMLLNLVYGYNCGDKVAAENASTHCAALVGLAKDVATGPGMHDRTNGVGVGVGVGDGDVEMTDGMPDALGEHKDWLSWKDEEERKRTMFAVFIISSLTVSAYNHSPRILNSELFCDLPCEENLWSAETAQAWSGIGGRAAANQTRVSFADALGWLLAANQRQQTEQHDTSFHQSSFGSVGGGEPMDDGNMAPPAESELRTSTFGCYILINALHVYIWETRQRHSGRAWKTEETDALHAQIEPALRAWQAAWKANPHHTLERPNPFGPLAADSIPLLDLAYVRLFVNLGRAKDALWARDYDRMADELARGSEVVQHASGSPDSQQAAVAAAASSGIPADQQSYGADLARTASSASGTSPPGGIAGPGVADASASSPVQHQQAPQPVHQDPSMAAANAAAATAAAAGGMPPPPPTTGHTSKRERLLRRAAFYAADSLLMSDSLGTTFADPGARELPMQACLCTIDCSQVLAEWVATVQERVGRYLGGVLGRDDIDLNMPPAIVMLADEDRALLEKIAEILEHAQVKLAVFGNGPGEQHAAGAGGAGAGVGVGAGAGAGAGTSGVGAQMAGCGFGSKLLMLTAYQLEKAAVWPVSHVKARALEAHAAHMNRRAEASVSVPSF</sequence>
<evidence type="ECO:0000256" key="4">
    <source>
        <dbReference type="ARBA" id="ARBA00022771"/>
    </source>
</evidence>
<keyword evidence="4 7" id="KW-0863">Zinc-finger</keyword>
<dbReference type="SUPFAM" id="SSF57667">
    <property type="entry name" value="beta-beta-alpha zinc fingers"/>
    <property type="match status" value="1"/>
</dbReference>
<dbReference type="GO" id="GO:0000981">
    <property type="term" value="F:DNA-binding transcription factor activity, RNA polymerase II-specific"/>
    <property type="evidence" value="ECO:0007669"/>
    <property type="project" value="InterPro"/>
</dbReference>
<reference evidence="10" key="1">
    <citation type="journal article" date="2020" name="Stud. Mycol.">
        <title>101 Dothideomycetes genomes: a test case for predicting lifestyles and emergence of pathogens.</title>
        <authorList>
            <person name="Haridas S."/>
            <person name="Albert R."/>
            <person name="Binder M."/>
            <person name="Bloem J."/>
            <person name="Labutti K."/>
            <person name="Salamov A."/>
            <person name="Andreopoulos B."/>
            <person name="Baker S."/>
            <person name="Barry K."/>
            <person name="Bills G."/>
            <person name="Bluhm B."/>
            <person name="Cannon C."/>
            <person name="Castanera R."/>
            <person name="Culley D."/>
            <person name="Daum C."/>
            <person name="Ezra D."/>
            <person name="Gonzalez J."/>
            <person name="Henrissat B."/>
            <person name="Kuo A."/>
            <person name="Liang C."/>
            <person name="Lipzen A."/>
            <person name="Lutzoni F."/>
            <person name="Magnuson J."/>
            <person name="Mondo S."/>
            <person name="Nolan M."/>
            <person name="Ohm R."/>
            <person name="Pangilinan J."/>
            <person name="Park H.-J."/>
            <person name="Ramirez L."/>
            <person name="Alfaro M."/>
            <person name="Sun H."/>
            <person name="Tritt A."/>
            <person name="Yoshinaga Y."/>
            <person name="Zwiers L.-H."/>
            <person name="Turgeon B."/>
            <person name="Goodwin S."/>
            <person name="Spatafora J."/>
            <person name="Crous P."/>
            <person name="Grigoriev I."/>
        </authorList>
    </citation>
    <scope>NUCLEOTIDE SEQUENCE</scope>
    <source>
        <strain evidence="10">ATCC 16933</strain>
    </source>
</reference>
<evidence type="ECO:0000313" key="10">
    <source>
        <dbReference type="EMBL" id="KAF2452975.1"/>
    </source>
</evidence>
<evidence type="ECO:0000256" key="3">
    <source>
        <dbReference type="ARBA" id="ARBA00022737"/>
    </source>
</evidence>
<keyword evidence="5" id="KW-0862">Zinc</keyword>